<dbReference type="PROSITE" id="PS50853">
    <property type="entry name" value="FN3"/>
    <property type="match status" value="1"/>
</dbReference>
<accession>A0A0N5B250</accession>
<evidence type="ECO:0000313" key="3">
    <source>
        <dbReference type="WBParaSite" id="SPAL_0000015300.1"/>
    </source>
</evidence>
<dbReference type="CDD" id="cd00063">
    <property type="entry name" value="FN3"/>
    <property type="match status" value="1"/>
</dbReference>
<dbReference type="InterPro" id="IPR036116">
    <property type="entry name" value="FN3_sf"/>
</dbReference>
<dbReference type="InterPro" id="IPR013783">
    <property type="entry name" value="Ig-like_fold"/>
</dbReference>
<dbReference type="SUPFAM" id="SSF49265">
    <property type="entry name" value="Fibronectin type III"/>
    <property type="match status" value="1"/>
</dbReference>
<dbReference type="AlphaFoldDB" id="A0A0N5B250"/>
<dbReference type="WBParaSite" id="SPAL_0000015300.1">
    <property type="protein sequence ID" value="SPAL_0000015300.1"/>
    <property type="gene ID" value="SPAL_0000015300"/>
</dbReference>
<sequence length="142" mass="16117">MVLKFDELVNQLSSGWRYHVSNTKGIKDSWLNFELFYKDICSYTLASVNAPTNVKVQATSNSSVVVIWDYDDKNFDSGADGFVIKYIHEPSLRGGQHDVERWRSISIMDSKARSFEIGQLTAHKPYAFCVLTVKQSRQGPCS</sequence>
<dbReference type="InterPro" id="IPR003961">
    <property type="entry name" value="FN3_dom"/>
</dbReference>
<evidence type="ECO:0000313" key="2">
    <source>
        <dbReference type="Proteomes" id="UP000046392"/>
    </source>
</evidence>
<protein>
    <submittedName>
        <fullName evidence="3">Fibronectin type-III domain-containing protein</fullName>
    </submittedName>
</protein>
<dbReference type="STRING" id="174720.A0A0N5B250"/>
<dbReference type="Pfam" id="PF00041">
    <property type="entry name" value="fn3"/>
    <property type="match status" value="1"/>
</dbReference>
<reference evidence="3" key="1">
    <citation type="submission" date="2017-02" db="UniProtKB">
        <authorList>
            <consortium name="WormBaseParasite"/>
        </authorList>
    </citation>
    <scope>IDENTIFICATION</scope>
</reference>
<dbReference type="Gene3D" id="2.60.40.10">
    <property type="entry name" value="Immunoglobulins"/>
    <property type="match status" value="1"/>
</dbReference>
<feature type="domain" description="Fibronectin type-III" evidence="1">
    <location>
        <begin position="50"/>
        <end position="142"/>
    </location>
</feature>
<dbReference type="Proteomes" id="UP000046392">
    <property type="component" value="Unplaced"/>
</dbReference>
<keyword evidence="2" id="KW-1185">Reference proteome</keyword>
<dbReference type="SMART" id="SM00060">
    <property type="entry name" value="FN3"/>
    <property type="match status" value="1"/>
</dbReference>
<organism evidence="2 3">
    <name type="scientific">Strongyloides papillosus</name>
    <name type="common">Intestinal threadworm</name>
    <dbReference type="NCBI Taxonomy" id="174720"/>
    <lineage>
        <taxon>Eukaryota</taxon>
        <taxon>Metazoa</taxon>
        <taxon>Ecdysozoa</taxon>
        <taxon>Nematoda</taxon>
        <taxon>Chromadorea</taxon>
        <taxon>Rhabditida</taxon>
        <taxon>Tylenchina</taxon>
        <taxon>Panagrolaimomorpha</taxon>
        <taxon>Strongyloidoidea</taxon>
        <taxon>Strongyloididae</taxon>
        <taxon>Strongyloides</taxon>
    </lineage>
</organism>
<proteinExistence type="predicted"/>
<name>A0A0N5B250_STREA</name>
<evidence type="ECO:0000259" key="1">
    <source>
        <dbReference type="PROSITE" id="PS50853"/>
    </source>
</evidence>